<name>A0A133KXL7_HEYCO</name>
<keyword evidence="1 2" id="KW-0963">Cytoplasm</keyword>
<comment type="caution">
    <text evidence="3">The sequence shown here is derived from an EMBL/GenBank/DDBJ whole genome shotgun (WGS) entry which is preliminary data.</text>
</comment>
<dbReference type="Pfam" id="PF05979">
    <property type="entry name" value="DUF896"/>
    <property type="match status" value="1"/>
</dbReference>
<organism evidence="3 4">
    <name type="scientific">Heyndrickxia coagulans</name>
    <name type="common">Weizmannia coagulans</name>
    <dbReference type="NCBI Taxonomy" id="1398"/>
    <lineage>
        <taxon>Bacteria</taxon>
        <taxon>Bacillati</taxon>
        <taxon>Bacillota</taxon>
        <taxon>Bacilli</taxon>
        <taxon>Bacillales</taxon>
        <taxon>Bacillaceae</taxon>
        <taxon>Heyndrickxia</taxon>
    </lineage>
</organism>
<reference evidence="4" key="1">
    <citation type="submission" date="2016-01" db="EMBL/GenBank/DDBJ databases">
        <authorList>
            <person name="Mitreva M."/>
            <person name="Pepin K.H."/>
            <person name="Mihindukulasuriya K.A."/>
            <person name="Fulton R."/>
            <person name="Fronick C."/>
            <person name="O'Laughlin M."/>
            <person name="Miner T."/>
            <person name="Herter B."/>
            <person name="Rosa B.A."/>
            <person name="Cordes M."/>
            <person name="Tomlinson C."/>
            <person name="Wollam A."/>
            <person name="Palsikar V.B."/>
            <person name="Mardis E.R."/>
            <person name="Wilson R.K."/>
        </authorList>
    </citation>
    <scope>NUCLEOTIDE SEQUENCE [LARGE SCALE GENOMIC DNA]</scope>
    <source>
        <strain evidence="4">GED7749B</strain>
    </source>
</reference>
<dbReference type="InterPro" id="IPR009242">
    <property type="entry name" value="DUF896"/>
</dbReference>
<sequence>MINSIKFGFTGALSLQAGPYFSKMTSITDKRRENMLSKEKMARINELAKKAKTGALTGEEAKEQSKLRSEYLQAFRSSFRKTIENVRVLDPAGQDVTPEKIKQIQTKRKLH</sequence>
<dbReference type="GO" id="GO:0005737">
    <property type="term" value="C:cytoplasm"/>
    <property type="evidence" value="ECO:0007669"/>
    <property type="project" value="UniProtKB-SubCell"/>
</dbReference>
<protein>
    <recommendedName>
        <fullName evidence="2">UPF0291 protein HMPREF3213_00874</fullName>
    </recommendedName>
</protein>
<dbReference type="EMBL" id="LRPN01000030">
    <property type="protein sequence ID" value="KWZ84351.1"/>
    <property type="molecule type" value="Genomic_DNA"/>
</dbReference>
<dbReference type="HAMAP" id="MF_01103">
    <property type="entry name" value="UPF0291"/>
    <property type="match status" value="1"/>
</dbReference>
<dbReference type="AlphaFoldDB" id="A0A133KXL7"/>
<proteinExistence type="inferred from homology"/>
<dbReference type="PANTHER" id="PTHR37300">
    <property type="entry name" value="UPF0291 PROTEIN CBO2609/CLC_2481"/>
    <property type="match status" value="1"/>
</dbReference>
<dbReference type="PANTHER" id="PTHR37300:SF1">
    <property type="entry name" value="UPF0291 PROTEIN YNZC"/>
    <property type="match status" value="1"/>
</dbReference>
<evidence type="ECO:0000313" key="3">
    <source>
        <dbReference type="EMBL" id="KWZ84351.1"/>
    </source>
</evidence>
<accession>A0A133KXL7</accession>
<comment type="similarity">
    <text evidence="2">Belongs to the UPF0291 family.</text>
</comment>
<dbReference type="SUPFAM" id="SSF158221">
    <property type="entry name" value="YnzC-like"/>
    <property type="match status" value="1"/>
</dbReference>
<comment type="subcellular location">
    <subcellularLocation>
        <location evidence="2">Cytoplasm</location>
    </subcellularLocation>
</comment>
<dbReference type="PATRIC" id="fig|1398.22.peg.880"/>
<evidence type="ECO:0000256" key="1">
    <source>
        <dbReference type="ARBA" id="ARBA00022490"/>
    </source>
</evidence>
<evidence type="ECO:0000256" key="2">
    <source>
        <dbReference type="HAMAP-Rule" id="MF_01103"/>
    </source>
</evidence>
<dbReference type="Gene3D" id="1.10.287.540">
    <property type="entry name" value="Helix hairpin bin"/>
    <property type="match status" value="1"/>
</dbReference>
<evidence type="ECO:0000313" key="4">
    <source>
        <dbReference type="Proteomes" id="UP000070376"/>
    </source>
</evidence>
<dbReference type="Proteomes" id="UP000070376">
    <property type="component" value="Unassembled WGS sequence"/>
</dbReference>
<gene>
    <name evidence="3" type="ORF">HMPREF3213_00874</name>
</gene>